<dbReference type="GeneID" id="63688926"/>
<evidence type="ECO:0000313" key="1">
    <source>
        <dbReference type="EMBL" id="EJT97862.1"/>
    </source>
</evidence>
<dbReference type="HOGENOM" id="CLU_2108935_0_0_1"/>
<dbReference type="EMBL" id="JH795875">
    <property type="protein sequence ID" value="EJT97862.1"/>
    <property type="molecule type" value="Genomic_DNA"/>
</dbReference>
<organism evidence="1 2">
    <name type="scientific">Dacryopinax primogenitus (strain DJM 731)</name>
    <name type="common">Brown rot fungus</name>
    <dbReference type="NCBI Taxonomy" id="1858805"/>
    <lineage>
        <taxon>Eukaryota</taxon>
        <taxon>Fungi</taxon>
        <taxon>Dikarya</taxon>
        <taxon>Basidiomycota</taxon>
        <taxon>Agaricomycotina</taxon>
        <taxon>Dacrymycetes</taxon>
        <taxon>Dacrymycetales</taxon>
        <taxon>Dacrymycetaceae</taxon>
        <taxon>Dacryopinax</taxon>
    </lineage>
</organism>
<reference evidence="1 2" key="1">
    <citation type="journal article" date="2012" name="Science">
        <title>The Paleozoic origin of enzymatic lignin decomposition reconstructed from 31 fungal genomes.</title>
        <authorList>
            <person name="Floudas D."/>
            <person name="Binder M."/>
            <person name="Riley R."/>
            <person name="Barry K."/>
            <person name="Blanchette R.A."/>
            <person name="Henrissat B."/>
            <person name="Martinez A.T."/>
            <person name="Otillar R."/>
            <person name="Spatafora J.W."/>
            <person name="Yadav J.S."/>
            <person name="Aerts A."/>
            <person name="Benoit I."/>
            <person name="Boyd A."/>
            <person name="Carlson A."/>
            <person name="Copeland A."/>
            <person name="Coutinho P.M."/>
            <person name="de Vries R.P."/>
            <person name="Ferreira P."/>
            <person name="Findley K."/>
            <person name="Foster B."/>
            <person name="Gaskell J."/>
            <person name="Glotzer D."/>
            <person name="Gorecki P."/>
            <person name="Heitman J."/>
            <person name="Hesse C."/>
            <person name="Hori C."/>
            <person name="Igarashi K."/>
            <person name="Jurgens J.A."/>
            <person name="Kallen N."/>
            <person name="Kersten P."/>
            <person name="Kohler A."/>
            <person name="Kuees U."/>
            <person name="Kumar T.K.A."/>
            <person name="Kuo A."/>
            <person name="LaButti K."/>
            <person name="Larrondo L.F."/>
            <person name="Lindquist E."/>
            <person name="Ling A."/>
            <person name="Lombard V."/>
            <person name="Lucas S."/>
            <person name="Lundell T."/>
            <person name="Martin R."/>
            <person name="McLaughlin D.J."/>
            <person name="Morgenstern I."/>
            <person name="Morin E."/>
            <person name="Murat C."/>
            <person name="Nagy L.G."/>
            <person name="Nolan M."/>
            <person name="Ohm R.A."/>
            <person name="Patyshakuliyeva A."/>
            <person name="Rokas A."/>
            <person name="Ruiz-Duenas F.J."/>
            <person name="Sabat G."/>
            <person name="Salamov A."/>
            <person name="Samejima M."/>
            <person name="Schmutz J."/>
            <person name="Slot J.C."/>
            <person name="St John F."/>
            <person name="Stenlid J."/>
            <person name="Sun H."/>
            <person name="Sun S."/>
            <person name="Syed K."/>
            <person name="Tsang A."/>
            <person name="Wiebenga A."/>
            <person name="Young D."/>
            <person name="Pisabarro A."/>
            <person name="Eastwood D.C."/>
            <person name="Martin F."/>
            <person name="Cullen D."/>
            <person name="Grigoriev I.V."/>
            <person name="Hibbett D.S."/>
        </authorList>
    </citation>
    <scope>NUCLEOTIDE SEQUENCE [LARGE SCALE GENOMIC DNA]</scope>
    <source>
        <strain evidence="1 2">DJM-731 SS1</strain>
    </source>
</reference>
<sequence>MLVPSRYPKAFGRRYCVEDIRFSLCSYPFHGPDPFPNLGPFHGHELVGLGRSDPVLGPTSLHTCAYTQHPARAHARDLFPGLHPDRPVLQHLRHPSFSSPGFHQPALALSLELLR</sequence>
<dbReference type="RefSeq" id="XP_040624760.1">
    <property type="nucleotide sequence ID" value="XM_040773864.1"/>
</dbReference>
<dbReference type="AlphaFoldDB" id="M5G272"/>
<keyword evidence="2" id="KW-1185">Reference proteome</keyword>
<dbReference type="Proteomes" id="UP000030653">
    <property type="component" value="Unassembled WGS sequence"/>
</dbReference>
<protein>
    <submittedName>
        <fullName evidence="1">Uncharacterized protein</fullName>
    </submittedName>
</protein>
<gene>
    <name evidence="1" type="ORF">DACRYDRAFT_24811</name>
</gene>
<evidence type="ECO:0000313" key="2">
    <source>
        <dbReference type="Proteomes" id="UP000030653"/>
    </source>
</evidence>
<accession>M5G272</accession>
<proteinExistence type="predicted"/>
<name>M5G272_DACPD</name>